<proteinExistence type="predicted"/>
<dbReference type="Proteomes" id="UP000178428">
    <property type="component" value="Unassembled WGS sequence"/>
</dbReference>
<dbReference type="EMBL" id="MHMR01000019">
    <property type="protein sequence ID" value="OGZ30574.1"/>
    <property type="molecule type" value="Genomic_DNA"/>
</dbReference>
<organism evidence="1 2">
    <name type="scientific">Candidatus Niyogibacteria bacterium RIFCSPLOWO2_02_FULL_45_13</name>
    <dbReference type="NCBI Taxonomy" id="1801725"/>
    <lineage>
        <taxon>Bacteria</taxon>
        <taxon>Candidatus Niyogiibacteriota</taxon>
    </lineage>
</organism>
<comment type="caution">
    <text evidence="1">The sequence shown here is derived from an EMBL/GenBank/DDBJ whole genome shotgun (WGS) entry which is preliminary data.</text>
</comment>
<protein>
    <submittedName>
        <fullName evidence="1">Uncharacterized protein</fullName>
    </submittedName>
</protein>
<evidence type="ECO:0000313" key="2">
    <source>
        <dbReference type="Proteomes" id="UP000178428"/>
    </source>
</evidence>
<gene>
    <name evidence="1" type="ORF">A3J00_03845</name>
</gene>
<sequence length="87" mass="9949">MNSRLVCLRLRLQAAELWDKICQSGSGYGFFQSALFFSKKQRHSVQDTGGLVIGRDPEQDTAPRVFEGRWFRWYPAYFLAPVASAAF</sequence>
<evidence type="ECO:0000313" key="1">
    <source>
        <dbReference type="EMBL" id="OGZ30574.1"/>
    </source>
</evidence>
<dbReference type="AlphaFoldDB" id="A0A1G2EXP0"/>
<accession>A0A1G2EXP0</accession>
<reference evidence="1 2" key="1">
    <citation type="journal article" date="2016" name="Nat. Commun.">
        <title>Thousands of microbial genomes shed light on interconnected biogeochemical processes in an aquifer system.</title>
        <authorList>
            <person name="Anantharaman K."/>
            <person name="Brown C.T."/>
            <person name="Hug L.A."/>
            <person name="Sharon I."/>
            <person name="Castelle C.J."/>
            <person name="Probst A.J."/>
            <person name="Thomas B.C."/>
            <person name="Singh A."/>
            <person name="Wilkins M.J."/>
            <person name="Karaoz U."/>
            <person name="Brodie E.L."/>
            <person name="Williams K.H."/>
            <person name="Hubbard S.S."/>
            <person name="Banfield J.F."/>
        </authorList>
    </citation>
    <scope>NUCLEOTIDE SEQUENCE [LARGE SCALE GENOMIC DNA]</scope>
</reference>
<name>A0A1G2EXP0_9BACT</name>